<dbReference type="EMBL" id="JACEOL010000052">
    <property type="protein sequence ID" value="MBA4603414.1"/>
    <property type="molecule type" value="Genomic_DNA"/>
</dbReference>
<dbReference type="RefSeq" id="WP_181741887.1">
    <property type="nucleotide sequence ID" value="NZ_JACEOL010000052.1"/>
</dbReference>
<comment type="caution">
    <text evidence="1">The sequence shown here is derived from an EMBL/GenBank/DDBJ whole genome shotgun (WGS) entry which is preliminary data.</text>
</comment>
<organism evidence="1 2">
    <name type="scientific">Thermoactinomyces mirandus</name>
    <dbReference type="NCBI Taxonomy" id="2756294"/>
    <lineage>
        <taxon>Bacteria</taxon>
        <taxon>Bacillati</taxon>
        <taxon>Bacillota</taxon>
        <taxon>Bacilli</taxon>
        <taxon>Bacillales</taxon>
        <taxon>Thermoactinomycetaceae</taxon>
        <taxon>Thermoactinomyces</taxon>
    </lineage>
</organism>
<dbReference type="AlphaFoldDB" id="A0A7W1XUB6"/>
<keyword evidence="2" id="KW-1185">Reference proteome</keyword>
<evidence type="ECO:0000313" key="2">
    <source>
        <dbReference type="Proteomes" id="UP000538292"/>
    </source>
</evidence>
<sequence length="116" mass="12378">MPVNKTIVKAIYSLYFTTHSQVADRASITTSAILEQISVNQSQKAAAFSFVHFQAPEILSVVQSQAFENGSVIKSRNPSFSSTGGNETGCSFCTGTFCSNWSNLSLTVGTSKLLSA</sequence>
<name>A0A7W1XUB6_9BACL</name>
<evidence type="ECO:0000313" key="1">
    <source>
        <dbReference type="EMBL" id="MBA4603414.1"/>
    </source>
</evidence>
<dbReference type="Proteomes" id="UP000538292">
    <property type="component" value="Unassembled WGS sequence"/>
</dbReference>
<protein>
    <submittedName>
        <fullName evidence="1">Uncharacterized protein</fullName>
    </submittedName>
</protein>
<proteinExistence type="predicted"/>
<reference evidence="1 2" key="1">
    <citation type="submission" date="2020-07" db="EMBL/GenBank/DDBJ databases">
        <title>Thermoactinomyces phylogeny.</title>
        <authorList>
            <person name="Dunlap C."/>
        </authorList>
    </citation>
    <scope>NUCLEOTIDE SEQUENCE [LARGE SCALE GENOMIC DNA]</scope>
    <source>
        <strain evidence="1 2">AMNI-1</strain>
    </source>
</reference>
<gene>
    <name evidence="1" type="ORF">H2C83_14060</name>
</gene>
<accession>A0A7W1XUB6</accession>